<dbReference type="InterPro" id="IPR037159">
    <property type="entry name" value="RNA_POL_N_sf"/>
</dbReference>
<feature type="region of interest" description="Disordered" evidence="12">
    <location>
        <begin position="1316"/>
        <end position="1340"/>
    </location>
</feature>
<feature type="compositionally biased region" description="Basic and acidic residues" evidence="12">
    <location>
        <begin position="1316"/>
        <end position="1335"/>
    </location>
</feature>
<keyword evidence="5 11" id="KW-0808">Transferase</keyword>
<reference evidence="14" key="1">
    <citation type="journal article" date="2020" name="Stud. Mycol.">
        <title>101 Dothideomycetes genomes: a test case for predicting lifestyles and emergence of pathogens.</title>
        <authorList>
            <person name="Haridas S."/>
            <person name="Albert R."/>
            <person name="Binder M."/>
            <person name="Bloem J."/>
            <person name="Labutti K."/>
            <person name="Salamov A."/>
            <person name="Andreopoulos B."/>
            <person name="Baker S."/>
            <person name="Barry K."/>
            <person name="Bills G."/>
            <person name="Bluhm B."/>
            <person name="Cannon C."/>
            <person name="Castanera R."/>
            <person name="Culley D."/>
            <person name="Daum C."/>
            <person name="Ezra D."/>
            <person name="Gonzalez J."/>
            <person name="Henrissat B."/>
            <person name="Kuo A."/>
            <person name="Liang C."/>
            <person name="Lipzen A."/>
            <person name="Lutzoni F."/>
            <person name="Magnuson J."/>
            <person name="Mondo S."/>
            <person name="Nolan M."/>
            <person name="Ohm R."/>
            <person name="Pangilinan J."/>
            <person name="Park H.-J."/>
            <person name="Ramirez L."/>
            <person name="Alfaro M."/>
            <person name="Sun H."/>
            <person name="Tritt A."/>
            <person name="Yoshinaga Y."/>
            <person name="Zwiers L.-H."/>
            <person name="Turgeon B."/>
            <person name="Goodwin S."/>
            <person name="Spatafora J."/>
            <person name="Crous P."/>
            <person name="Grigoriev I."/>
        </authorList>
    </citation>
    <scope>NUCLEOTIDE SEQUENCE</scope>
    <source>
        <strain evidence="14">ATCC 16933</strain>
    </source>
</reference>
<evidence type="ECO:0000256" key="2">
    <source>
        <dbReference type="ARBA" id="ARBA00004173"/>
    </source>
</evidence>
<dbReference type="GO" id="GO:0034245">
    <property type="term" value="C:mitochondrial DNA-directed RNA polymerase complex"/>
    <property type="evidence" value="ECO:0007669"/>
    <property type="project" value="TreeGrafter"/>
</dbReference>
<dbReference type="InterPro" id="IPR024075">
    <property type="entry name" value="DNA-dir_RNA_pol_helix_hairp_sf"/>
</dbReference>
<keyword evidence="4 11" id="KW-0240">DNA-directed RNA polymerase</keyword>
<evidence type="ECO:0000256" key="3">
    <source>
        <dbReference type="ARBA" id="ARBA00009493"/>
    </source>
</evidence>
<dbReference type="Gene3D" id="1.10.1320.10">
    <property type="entry name" value="DNA-directed RNA polymerase, N-terminal domain"/>
    <property type="match status" value="1"/>
</dbReference>
<dbReference type="SUPFAM" id="SSF56672">
    <property type="entry name" value="DNA/RNA polymerases"/>
    <property type="match status" value="1"/>
</dbReference>
<dbReference type="InterPro" id="IPR046950">
    <property type="entry name" value="DNA-dir_Rpol_C_phage-type"/>
</dbReference>
<evidence type="ECO:0000313" key="14">
    <source>
        <dbReference type="EMBL" id="KAF2459240.1"/>
    </source>
</evidence>
<evidence type="ECO:0000256" key="6">
    <source>
        <dbReference type="ARBA" id="ARBA00022695"/>
    </source>
</evidence>
<feature type="region of interest" description="Disordered" evidence="12">
    <location>
        <begin position="13"/>
        <end position="65"/>
    </location>
</feature>
<evidence type="ECO:0000256" key="12">
    <source>
        <dbReference type="SAM" id="MobiDB-lite"/>
    </source>
</evidence>
<evidence type="ECO:0000256" key="9">
    <source>
        <dbReference type="ARBA" id="ARBA00023163"/>
    </source>
</evidence>
<dbReference type="PROSITE" id="PS00900">
    <property type="entry name" value="RNA_POL_PHAGE_1"/>
    <property type="match status" value="1"/>
</dbReference>
<feature type="region of interest" description="Disordered" evidence="12">
    <location>
        <begin position="710"/>
        <end position="734"/>
    </location>
</feature>
<dbReference type="EC" id="2.7.7.6" evidence="11"/>
<keyword evidence="8" id="KW-0496">Mitochondrion</keyword>
<comment type="catalytic activity">
    <reaction evidence="10 11">
        <text>RNA(n) + a ribonucleoside 5'-triphosphate = RNA(n+1) + diphosphate</text>
        <dbReference type="Rhea" id="RHEA:21248"/>
        <dbReference type="Rhea" id="RHEA-COMP:14527"/>
        <dbReference type="Rhea" id="RHEA-COMP:17342"/>
        <dbReference type="ChEBI" id="CHEBI:33019"/>
        <dbReference type="ChEBI" id="CHEBI:61557"/>
        <dbReference type="ChEBI" id="CHEBI:140395"/>
        <dbReference type="EC" id="2.7.7.6"/>
    </reaction>
</comment>
<evidence type="ECO:0000256" key="11">
    <source>
        <dbReference type="RuleBase" id="RU003805"/>
    </source>
</evidence>
<feature type="domain" description="DNA-directed RNA polymerase N-terminal" evidence="13">
    <location>
        <begin position="364"/>
        <end position="689"/>
    </location>
</feature>
<dbReference type="PANTHER" id="PTHR10102">
    <property type="entry name" value="DNA-DIRECTED RNA POLYMERASE, MITOCHONDRIAL"/>
    <property type="match status" value="1"/>
</dbReference>
<evidence type="ECO:0000256" key="7">
    <source>
        <dbReference type="ARBA" id="ARBA00022946"/>
    </source>
</evidence>
<comment type="similarity">
    <text evidence="3 11">Belongs to the phage and mitochondrial RNA polymerase family.</text>
</comment>
<keyword evidence="7" id="KW-0809">Transit peptide</keyword>
<gene>
    <name evidence="14" type="ORF">BDY21DRAFT_340221</name>
</gene>
<dbReference type="Gene3D" id="1.10.150.20">
    <property type="entry name" value="5' to 3' exonuclease, C-terminal subdomain"/>
    <property type="match status" value="1"/>
</dbReference>
<evidence type="ECO:0000313" key="15">
    <source>
        <dbReference type="Proteomes" id="UP000799766"/>
    </source>
</evidence>
<dbReference type="Gene3D" id="1.10.287.280">
    <property type="match status" value="1"/>
</dbReference>
<dbReference type="EMBL" id="MU001676">
    <property type="protein sequence ID" value="KAF2459240.1"/>
    <property type="molecule type" value="Genomic_DNA"/>
</dbReference>
<dbReference type="FunFam" id="1.10.150.20:FF:000041">
    <property type="entry name" value="DNA-directed RNA polymerase"/>
    <property type="match status" value="1"/>
</dbReference>
<dbReference type="GO" id="GO:0001018">
    <property type="term" value="F:mitochondrial promoter sequence-specific DNA binding"/>
    <property type="evidence" value="ECO:0007669"/>
    <property type="project" value="TreeGrafter"/>
</dbReference>
<keyword evidence="6 11" id="KW-0548">Nucleotidyltransferase</keyword>
<comment type="function">
    <text evidence="1 11">DNA-dependent RNA polymerase catalyzes the transcription of DNA into RNA using the four ribonucleoside triphosphates as substrates.</text>
</comment>
<evidence type="ECO:0000256" key="8">
    <source>
        <dbReference type="ARBA" id="ARBA00023128"/>
    </source>
</evidence>
<keyword evidence="15" id="KW-1185">Reference proteome</keyword>
<feature type="compositionally biased region" description="Low complexity" evidence="12">
    <location>
        <begin position="13"/>
        <end position="22"/>
    </location>
</feature>
<comment type="subcellular location">
    <subcellularLocation>
        <location evidence="2">Mitochondrion</location>
    </subcellularLocation>
</comment>
<dbReference type="Gene3D" id="1.10.287.260">
    <property type="match status" value="1"/>
</dbReference>
<dbReference type="Pfam" id="PF14700">
    <property type="entry name" value="RPOL_N"/>
    <property type="match status" value="1"/>
</dbReference>
<dbReference type="InterPro" id="IPR029262">
    <property type="entry name" value="RPOL_N"/>
</dbReference>
<feature type="compositionally biased region" description="Low complexity" evidence="12">
    <location>
        <begin position="38"/>
        <end position="47"/>
    </location>
</feature>
<dbReference type="GO" id="GO:0003899">
    <property type="term" value="F:DNA-directed RNA polymerase activity"/>
    <property type="evidence" value="ECO:0007669"/>
    <property type="project" value="UniProtKB-EC"/>
</dbReference>
<dbReference type="Pfam" id="PF00940">
    <property type="entry name" value="RNA_pol"/>
    <property type="match status" value="1"/>
</dbReference>
<sequence length="1395" mass="156565">MLLYGAQRAARFSPRRLSSSPLQPTQIIRPRAARTTRRASATSAAPPQSLEPRRQRSVRAGLSSQARARSLATAADSISSHRFSETLPFAVDPSWVTPPKNEPSPGMTRLRPYQPPIVVHDSVAMPPPKVTMAKDLGAHPGEVYQNLHACIRVGRLQRAAALVRRLGDYYNSHAPELLDAHNSYLEACVEALPKKHADASWSSIQRWFEVEMRGKGVQPDGKTLSLMIKGVFAVQEEGSRRDRAIRRYLHLANEAGNHIYEEMMASGIYSDEEWDVLVRIEADKFLSPPPREPILSEVQEEASAVPIATMPATAKPDLRPVHLKGMGMTELKHALSTLSDANAIPFPHDVEETQGGRDKYYAYMQQRRLEEDVVDAAIERWREEFKSRQRMELTAPLASSSLGQTMWAWQSTLVPLITKEQEACRKALETPGQRQDEPSRLEYGPFFERLNPEKVAALTLITTINLLGTQGVSEGVKLNVLSSRLGNALELEGSADDGMNRVAASQKKSLKSRQRMALLQKLSRQTTQSQRQRAHRDSERFFREFEKDDWATGAKIKLAAWLISRLIDTATINVTRPNRRTGIPVTANLPAFRHGYQYHLGKRVGLLIPNEAVVEKLTKEPDRGVLGSRLPMVVEPKPWTNERDGGYLRYTTPLVRFKPGDELSKMYISAAIRKGDMDQVLAGLNVLGRTPWRVNRDVFDVVAQAWNTGEGIGSIAPEDPQQELPPEPGRDASPREKFQWHETVRQVENERSGLHSQRCFQNFQLEIARAYLDKVFYYPHSLDFRGRAYPVPPIFNHMGADLSRGLLMFGRGKELGTTGLFWVKVHLANVFGYDKASLKEREVFAMEHIQDVYDSATNPLNGRRWWLSAEDPWQCLATCFELKAALDAPDPTRYVSHLPVHQDGTCNGLQHYAALGGDEIGASQVNLTPGDRPADIYTGVSEIVKAEVAKDAAEGNPFAKVMDGKVTRKVVKQTVMTNVYGVTFIGARDQVLKQLEAIFPHFESTSQVSLKKMAAYIAKKIFKALSEMFTGAHDIQHWLGECGDRICRSLTPEQIEVLRHNAQGKEIKSKYKKFNKRTALEICTNFRSSIIWTTPLKMPVVQPYRITKAREIATTVQSINVSRPHVSDAVDRRKQLQAFPPNFIHSLDATHMLLSALECAEKELTFAAVHDSFWTHACDVPAMSNVLRDAFVRMHSEDIVGRLAEEFNARYKGSMYLASVSRHSDLGERIVRARASLARERSVKLKKVPKVGRYGDVEELLVEQERFRLLHSDDPVERERGAAMVTPCSVFEAAGSEDALESETNATILGEVPASIDKDSQRGGTYRKNEGDKYAPDTLDDAETEDAPAYVRKAASSVKGVTEKVYIWLPISFPPIPKKGSFEVQKLKESRYFFS</sequence>
<evidence type="ECO:0000256" key="10">
    <source>
        <dbReference type="ARBA" id="ARBA00048552"/>
    </source>
</evidence>
<evidence type="ECO:0000256" key="4">
    <source>
        <dbReference type="ARBA" id="ARBA00022478"/>
    </source>
</evidence>
<dbReference type="GO" id="GO:0006390">
    <property type="term" value="P:mitochondrial transcription"/>
    <property type="evidence" value="ECO:0007669"/>
    <property type="project" value="TreeGrafter"/>
</dbReference>
<proteinExistence type="inferred from homology"/>
<accession>A0A6A6P5F7</accession>
<dbReference type="PROSITE" id="PS00489">
    <property type="entry name" value="RNA_POL_PHAGE_2"/>
    <property type="match status" value="1"/>
</dbReference>
<dbReference type="SMART" id="SM01311">
    <property type="entry name" value="RPOL_N"/>
    <property type="match status" value="1"/>
</dbReference>
<protein>
    <recommendedName>
        <fullName evidence="11">DNA-directed RNA polymerase</fullName>
        <ecNumber evidence="11">2.7.7.6</ecNumber>
    </recommendedName>
</protein>
<organism evidence="14 15">
    <name type="scientific">Lineolata rhizophorae</name>
    <dbReference type="NCBI Taxonomy" id="578093"/>
    <lineage>
        <taxon>Eukaryota</taxon>
        <taxon>Fungi</taxon>
        <taxon>Dikarya</taxon>
        <taxon>Ascomycota</taxon>
        <taxon>Pezizomycotina</taxon>
        <taxon>Dothideomycetes</taxon>
        <taxon>Dothideomycetes incertae sedis</taxon>
        <taxon>Lineolatales</taxon>
        <taxon>Lineolataceae</taxon>
        <taxon>Lineolata</taxon>
    </lineage>
</organism>
<keyword evidence="9 11" id="KW-0804">Transcription</keyword>
<dbReference type="PANTHER" id="PTHR10102:SF0">
    <property type="entry name" value="DNA-DIRECTED RNA POLYMERASE, MITOCHONDRIAL"/>
    <property type="match status" value="1"/>
</dbReference>
<dbReference type="InterPro" id="IPR043502">
    <property type="entry name" value="DNA/RNA_pol_sf"/>
</dbReference>
<dbReference type="OrthoDB" id="276422at2759"/>
<name>A0A6A6P5F7_9PEZI</name>
<dbReference type="InterPro" id="IPR002092">
    <property type="entry name" value="DNA-dir_Rpol_phage-type"/>
</dbReference>
<evidence type="ECO:0000259" key="13">
    <source>
        <dbReference type="SMART" id="SM01311"/>
    </source>
</evidence>
<dbReference type="FunFam" id="1.10.287.280:FF:000001">
    <property type="entry name" value="DNA-directed RNA polymerase"/>
    <property type="match status" value="1"/>
</dbReference>
<evidence type="ECO:0000256" key="5">
    <source>
        <dbReference type="ARBA" id="ARBA00022679"/>
    </source>
</evidence>
<evidence type="ECO:0000256" key="1">
    <source>
        <dbReference type="ARBA" id="ARBA00004026"/>
    </source>
</evidence>
<dbReference type="Proteomes" id="UP000799766">
    <property type="component" value="Unassembled WGS sequence"/>
</dbReference>